<reference evidence="1" key="1">
    <citation type="submission" date="2022-09" db="EMBL/GenBank/DDBJ databases">
        <title>Comparative genomics and taxonomic characterization of three novel marine species of genus Reichenbachiella exhibiting antioxidant and polysaccharide degradation activities.</title>
        <authorList>
            <person name="Muhammad N."/>
            <person name="Lee Y.-J."/>
            <person name="Ko J."/>
            <person name="Kim S.-G."/>
        </authorList>
    </citation>
    <scope>NUCLEOTIDE SEQUENCE</scope>
    <source>
        <strain evidence="1">BKB1-1</strain>
    </source>
</reference>
<organism evidence="1 2">
    <name type="scientific">Reichenbachiella agarivorans</name>
    <dbReference type="NCBI Taxonomy" id="2979464"/>
    <lineage>
        <taxon>Bacteria</taxon>
        <taxon>Pseudomonadati</taxon>
        <taxon>Bacteroidota</taxon>
        <taxon>Cytophagia</taxon>
        <taxon>Cytophagales</taxon>
        <taxon>Reichenbachiellaceae</taxon>
        <taxon>Reichenbachiella</taxon>
    </lineage>
</organism>
<dbReference type="PROSITE" id="PS51257">
    <property type="entry name" value="PROKAR_LIPOPROTEIN"/>
    <property type="match status" value="1"/>
</dbReference>
<dbReference type="RefSeq" id="WP_262309777.1">
    <property type="nucleotide sequence ID" value="NZ_CP106679.1"/>
</dbReference>
<dbReference type="InterPro" id="IPR025401">
    <property type="entry name" value="DUF4374"/>
</dbReference>
<evidence type="ECO:0000313" key="2">
    <source>
        <dbReference type="Proteomes" id="UP001065174"/>
    </source>
</evidence>
<evidence type="ECO:0000313" key="1">
    <source>
        <dbReference type="EMBL" id="UXP32341.1"/>
    </source>
</evidence>
<gene>
    <name evidence="1" type="ORF">N6H18_18540</name>
</gene>
<keyword evidence="2" id="KW-1185">Reference proteome</keyword>
<accession>A0ABY6CP89</accession>
<dbReference type="Pfam" id="PF14298">
    <property type="entry name" value="DUF4374"/>
    <property type="match status" value="1"/>
</dbReference>
<dbReference type="EMBL" id="CP106679">
    <property type="protein sequence ID" value="UXP32341.1"/>
    <property type="molecule type" value="Genomic_DNA"/>
</dbReference>
<proteinExistence type="predicted"/>
<name>A0ABY6CP89_9BACT</name>
<protein>
    <submittedName>
        <fullName evidence="1">DUF4374 domain-containing protein</fullName>
    </submittedName>
</protein>
<sequence length="411" mass="44760">MKKQFIHIAVGILTAAFTLTSCQEDEGGSTQSQFLVGIEAESDTDVIVGADDFSTGIISPLGQGVEQPAWMSFYQIGNTFVATGYSSDNMVTGYRMVDGVLTDVGSLITELNIYGMVEIDENTALGVGITRAGYEDRIFYTIDLTSMSISKRTYTKIDERQEEGLVAWPTGMVVQGDKLYVAYYLMGAGEKEGVPAFATPNSNQARVAVYSYPEMEFEKIMTDDRTSDIGLYAGLNSIMETENGDIYSFSTSGLASYFNPVPTNPSGFLRIKEGETEFDDSYFFNFEEASGGFKITQAFYAGKDKMIVRMIKEDVTNPDYFGASFGPYPEPETAICYMAIADLETKTVTQLDIPAHGGGWGMANLVHDGKAYVNISTSVDAYIYEIDPSAATALKGAQIDGNYAKAFAAIK</sequence>
<dbReference type="Proteomes" id="UP001065174">
    <property type="component" value="Chromosome"/>
</dbReference>